<reference evidence="2" key="1">
    <citation type="submission" date="2023-03" db="EMBL/GenBank/DDBJ databases">
        <title>Massive genome expansion in bonnet fungi (Mycena s.s.) driven by repeated elements and novel gene families across ecological guilds.</title>
        <authorList>
            <consortium name="Lawrence Berkeley National Laboratory"/>
            <person name="Harder C.B."/>
            <person name="Miyauchi S."/>
            <person name="Viragh M."/>
            <person name="Kuo A."/>
            <person name="Thoen E."/>
            <person name="Andreopoulos B."/>
            <person name="Lu D."/>
            <person name="Skrede I."/>
            <person name="Drula E."/>
            <person name="Henrissat B."/>
            <person name="Morin E."/>
            <person name="Kohler A."/>
            <person name="Barry K."/>
            <person name="LaButti K."/>
            <person name="Morin E."/>
            <person name="Salamov A."/>
            <person name="Lipzen A."/>
            <person name="Mereny Z."/>
            <person name="Hegedus B."/>
            <person name="Baldrian P."/>
            <person name="Stursova M."/>
            <person name="Weitz H."/>
            <person name="Taylor A."/>
            <person name="Grigoriev I.V."/>
            <person name="Nagy L.G."/>
            <person name="Martin F."/>
            <person name="Kauserud H."/>
        </authorList>
    </citation>
    <scope>NUCLEOTIDE SEQUENCE</scope>
    <source>
        <strain evidence="2">CBHHK067</strain>
    </source>
</reference>
<evidence type="ECO:0000256" key="1">
    <source>
        <dbReference type="SAM" id="MobiDB-lite"/>
    </source>
</evidence>
<feature type="region of interest" description="Disordered" evidence="1">
    <location>
        <begin position="287"/>
        <end position="317"/>
    </location>
</feature>
<dbReference type="EMBL" id="JARKIE010000199">
    <property type="protein sequence ID" value="KAJ7668014.1"/>
    <property type="molecule type" value="Genomic_DNA"/>
</dbReference>
<comment type="caution">
    <text evidence="2">The sequence shown here is derived from an EMBL/GenBank/DDBJ whole genome shotgun (WGS) entry which is preliminary data.</text>
</comment>
<organism evidence="2 3">
    <name type="scientific">Mycena rosella</name>
    <name type="common">Pink bonnet</name>
    <name type="synonym">Agaricus rosellus</name>
    <dbReference type="NCBI Taxonomy" id="1033263"/>
    <lineage>
        <taxon>Eukaryota</taxon>
        <taxon>Fungi</taxon>
        <taxon>Dikarya</taxon>
        <taxon>Basidiomycota</taxon>
        <taxon>Agaricomycotina</taxon>
        <taxon>Agaricomycetes</taxon>
        <taxon>Agaricomycetidae</taxon>
        <taxon>Agaricales</taxon>
        <taxon>Marasmiineae</taxon>
        <taxon>Mycenaceae</taxon>
        <taxon>Mycena</taxon>
    </lineage>
</organism>
<keyword evidence="3" id="KW-1185">Reference proteome</keyword>
<protein>
    <submittedName>
        <fullName evidence="2">Uncharacterized protein</fullName>
    </submittedName>
</protein>
<evidence type="ECO:0000313" key="3">
    <source>
        <dbReference type="Proteomes" id="UP001221757"/>
    </source>
</evidence>
<proteinExistence type="predicted"/>
<dbReference type="Proteomes" id="UP001221757">
    <property type="component" value="Unassembled WGS sequence"/>
</dbReference>
<dbReference type="AlphaFoldDB" id="A0AAD7CWY8"/>
<evidence type="ECO:0000313" key="2">
    <source>
        <dbReference type="EMBL" id="KAJ7668014.1"/>
    </source>
</evidence>
<name>A0AAD7CWY8_MYCRO</name>
<accession>A0AAD7CWY8</accession>
<gene>
    <name evidence="2" type="ORF">B0H17DRAFT_1142668</name>
</gene>
<sequence length="398" mass="43310">MNSRCEKLGSNVGPQSKLNQSSNNVLFPSIASAAPFLQELSLENRKSLSKGTVNVHKLCILNAELILSKKKKPLGKRCLTAPCVGSGSGNPGFDPGSVAAARLNSASRFQAVGEWSLEVKTEILQKEDLLMVSLNDEILRSTSKVEPTNQTARERLAEFSRAAATLDHPGSKLIKPGVPHCSTLAILQSLANAQTLPRRNLQPASLSTSRAKSRNSWDRRAEAISWPPAPMARDVRIVDFRVQYDSTEANEGLKINMERRLTKANSSSLLAMHSPGSVYYYLSAGDRGGGPGHRPHSEKMEHTASLSGPRPDPRQRLEISPGDAHSLSYLKWNTTSTGGTVPAARHSSRKRLKKRGDFPDLSENLVQCLWGQSAVPVDSAASTNLAQCRIESCETKWV</sequence>